<feature type="domain" description="ACT" evidence="6">
    <location>
        <begin position="111"/>
        <end position="185"/>
    </location>
</feature>
<dbReference type="InterPro" id="IPR045865">
    <property type="entry name" value="ACT-like_dom_sf"/>
</dbReference>
<dbReference type="GO" id="GO:1990610">
    <property type="term" value="F:acetolactate synthase regulator activity"/>
    <property type="evidence" value="ECO:0007669"/>
    <property type="project" value="InterPro"/>
</dbReference>
<dbReference type="InterPro" id="IPR053050">
    <property type="entry name" value="ALS_regulatory_subunit"/>
</dbReference>
<proteinExistence type="inferred from homology"/>
<dbReference type="GO" id="GO:0042645">
    <property type="term" value="C:mitochondrial nucleoid"/>
    <property type="evidence" value="ECO:0007669"/>
    <property type="project" value="TreeGrafter"/>
</dbReference>
<dbReference type="InterPro" id="IPR054480">
    <property type="entry name" value="AHAS_small-like_ACT"/>
</dbReference>
<dbReference type="GO" id="GO:0008652">
    <property type="term" value="P:amino acid biosynthetic process"/>
    <property type="evidence" value="ECO:0007669"/>
    <property type="project" value="UniProtKB-KW"/>
</dbReference>
<comment type="similarity">
    <text evidence="3">Belongs to the acetolactate synthase small subunit family.</text>
</comment>
<keyword evidence="4" id="KW-0028">Amino-acid biosynthesis</keyword>
<comment type="pathway">
    <text evidence="1">Amino-acid biosynthesis; L-isoleucine biosynthesis; L-isoleucine from 2-oxobutanoate: step 1/4.</text>
</comment>
<evidence type="ECO:0000313" key="7">
    <source>
        <dbReference type="EMBL" id="CAG8718873.1"/>
    </source>
</evidence>
<dbReference type="PANTHER" id="PTHR31242">
    <property type="entry name" value="ACETOLACTATE SYNTHASE SMALL SUBUNIT, MITOCHONDRIAL"/>
    <property type="match status" value="1"/>
</dbReference>
<name>A0A9N9I3W0_9GLOM</name>
<dbReference type="EMBL" id="CAJVQA010012702">
    <property type="protein sequence ID" value="CAG8718873.1"/>
    <property type="molecule type" value="Genomic_DNA"/>
</dbReference>
<evidence type="ECO:0000256" key="4">
    <source>
        <dbReference type="ARBA" id="ARBA00022605"/>
    </source>
</evidence>
<evidence type="ECO:0000259" key="6">
    <source>
        <dbReference type="PROSITE" id="PS51671"/>
    </source>
</evidence>
<evidence type="ECO:0000313" key="8">
    <source>
        <dbReference type="Proteomes" id="UP000789759"/>
    </source>
</evidence>
<dbReference type="AlphaFoldDB" id="A0A9N9I3W0"/>
<dbReference type="FunFam" id="3.30.70.260:FF:000001">
    <property type="entry name" value="Acetolactate synthase, small subunit"/>
    <property type="match status" value="1"/>
</dbReference>
<dbReference type="InterPro" id="IPR002912">
    <property type="entry name" value="ACT_dom"/>
</dbReference>
<reference evidence="7" key="1">
    <citation type="submission" date="2021-06" db="EMBL/GenBank/DDBJ databases">
        <authorList>
            <person name="Kallberg Y."/>
            <person name="Tangrot J."/>
            <person name="Rosling A."/>
        </authorList>
    </citation>
    <scope>NUCLEOTIDE SEQUENCE</scope>
    <source>
        <strain evidence="7">FL966</strain>
    </source>
</reference>
<keyword evidence="8" id="KW-1185">Reference proteome</keyword>
<gene>
    <name evidence="7" type="ORF">CPELLU_LOCUS12765</name>
</gene>
<dbReference type="InterPro" id="IPR019455">
    <property type="entry name" value="Acetolactate_synth_ssu_C"/>
</dbReference>
<comment type="caution">
    <text evidence="7">The sequence shown here is derived from an EMBL/GenBank/DDBJ whole genome shotgun (WGS) entry which is preliminary data.</text>
</comment>
<evidence type="ECO:0000256" key="1">
    <source>
        <dbReference type="ARBA" id="ARBA00004974"/>
    </source>
</evidence>
<comment type="pathway">
    <text evidence="2">Amino-acid biosynthesis; L-valine biosynthesis; L-valine from pyruvate: step 1/4.</text>
</comment>
<dbReference type="GO" id="GO:0009082">
    <property type="term" value="P:branched-chain amino acid biosynthetic process"/>
    <property type="evidence" value="ECO:0007669"/>
    <property type="project" value="UniProtKB-KW"/>
</dbReference>
<dbReference type="Gene3D" id="3.30.70.1150">
    <property type="entry name" value="ACT-like. Chain A, domain 2"/>
    <property type="match status" value="1"/>
</dbReference>
<organism evidence="7 8">
    <name type="scientific">Cetraspora pellucida</name>
    <dbReference type="NCBI Taxonomy" id="1433469"/>
    <lineage>
        <taxon>Eukaryota</taxon>
        <taxon>Fungi</taxon>
        <taxon>Fungi incertae sedis</taxon>
        <taxon>Mucoromycota</taxon>
        <taxon>Glomeromycotina</taxon>
        <taxon>Glomeromycetes</taxon>
        <taxon>Diversisporales</taxon>
        <taxon>Gigasporaceae</taxon>
        <taxon>Cetraspora</taxon>
    </lineage>
</organism>
<protein>
    <submittedName>
        <fullName evidence="7">23690_t:CDS:1</fullName>
    </submittedName>
</protein>
<dbReference type="Gene3D" id="3.30.70.260">
    <property type="match status" value="1"/>
</dbReference>
<dbReference type="InterPro" id="IPR004789">
    <property type="entry name" value="Acetalactate_synth_ssu"/>
</dbReference>
<evidence type="ECO:0000256" key="5">
    <source>
        <dbReference type="ARBA" id="ARBA00023304"/>
    </source>
</evidence>
<dbReference type="Pfam" id="PF22629">
    <property type="entry name" value="ACT_AHAS_ss"/>
    <property type="match status" value="1"/>
</dbReference>
<accession>A0A9N9I3W0</accession>
<dbReference type="PANTHER" id="PTHR31242:SF2">
    <property type="entry name" value="ACETOLACTATE SYNTHASE SMALL SUBUNIT, MITOCHONDRIAL"/>
    <property type="match status" value="1"/>
</dbReference>
<dbReference type="PROSITE" id="PS51671">
    <property type="entry name" value="ACT"/>
    <property type="match status" value="1"/>
</dbReference>
<dbReference type="OrthoDB" id="2013116at2759"/>
<dbReference type="InterPro" id="IPR039557">
    <property type="entry name" value="AHAS_ACT"/>
</dbReference>
<keyword evidence="5" id="KW-0100">Branched-chain amino acid biosynthesis</keyword>
<evidence type="ECO:0000256" key="3">
    <source>
        <dbReference type="ARBA" id="ARBA00006341"/>
    </source>
</evidence>
<dbReference type="NCBIfam" id="TIGR00119">
    <property type="entry name" value="acolac_sm"/>
    <property type="match status" value="1"/>
</dbReference>
<dbReference type="InterPro" id="IPR027271">
    <property type="entry name" value="Acetolactate_synth/TF_NikR_C"/>
</dbReference>
<dbReference type="GO" id="GO:0005948">
    <property type="term" value="C:acetolactate synthase complex"/>
    <property type="evidence" value="ECO:0007669"/>
    <property type="project" value="TreeGrafter"/>
</dbReference>
<sequence>MYSGISRRILPTWDQFVTSHSSRSVFAFSNNQWGNVLTSKHIILATPIQIFNRDKSTKSSTSAVEFKLTHPRKKVPQLPVFEPLTPSAEEAVTNILYNTPAPFPTPPKRHVLNCLVQNEPGVLSRVSGILAGRGFNIDSLVVASTEVSDLSRMTIVLRGHDVVIEQARRQLEDLVPVWAVLDYTQTSIVERELLLAKVSILGPEHLHEQLIAIKHNEYDDEFMPEADLESESPNATSVLQDDSIDDKVSPLTPSAALQQKHTHLRALIDLCNLFKARIIDVANDNVVIELTAKPTRLDAFIKLVKPFGILESARSGMMALPRTPLVDKEAAAIEEEEDTGVDATMLPPG</sequence>
<evidence type="ECO:0000256" key="2">
    <source>
        <dbReference type="ARBA" id="ARBA00005025"/>
    </source>
</evidence>
<dbReference type="Proteomes" id="UP000789759">
    <property type="component" value="Unassembled WGS sequence"/>
</dbReference>
<dbReference type="Pfam" id="PF10369">
    <property type="entry name" value="ALS_ss_C"/>
    <property type="match status" value="1"/>
</dbReference>
<dbReference type="SUPFAM" id="SSF55021">
    <property type="entry name" value="ACT-like"/>
    <property type="match status" value="2"/>
</dbReference>
<dbReference type="CDD" id="cd04878">
    <property type="entry name" value="ACT_AHAS"/>
    <property type="match status" value="1"/>
</dbReference>